<evidence type="ECO:0000256" key="1">
    <source>
        <dbReference type="ARBA" id="ARBA00004229"/>
    </source>
</evidence>
<evidence type="ECO:0000256" key="9">
    <source>
        <dbReference type="PROSITE-ProRule" id="PRU00176"/>
    </source>
</evidence>
<dbReference type="SMART" id="SM00360">
    <property type="entry name" value="RRM"/>
    <property type="match status" value="3"/>
</dbReference>
<dbReference type="InterPro" id="IPR002075">
    <property type="entry name" value="NTF2_dom"/>
</dbReference>
<dbReference type="GO" id="GO:0009507">
    <property type="term" value="C:chloroplast"/>
    <property type="evidence" value="ECO:0007669"/>
    <property type="project" value="UniProtKB-SubCell"/>
</dbReference>
<feature type="domain" description="RRM" evidence="11">
    <location>
        <begin position="125"/>
        <end position="203"/>
    </location>
</feature>
<dbReference type="FunFam" id="3.30.70.330:FF:000361">
    <property type="entry name" value="28 kDa ribonucleoprotein, chloroplastic"/>
    <property type="match status" value="1"/>
</dbReference>
<keyword evidence="7" id="KW-0809">Transit peptide</keyword>
<dbReference type="Pfam" id="PF02136">
    <property type="entry name" value="NTF2"/>
    <property type="match status" value="1"/>
</dbReference>
<dbReference type="PROSITE" id="PS50177">
    <property type="entry name" value="NTF2_DOMAIN"/>
    <property type="match status" value="1"/>
</dbReference>
<evidence type="ECO:0000256" key="3">
    <source>
        <dbReference type="ARBA" id="ARBA00022640"/>
    </source>
</evidence>
<organism evidence="13">
    <name type="scientific">Nicotiana tabacum</name>
    <name type="common">Common tobacco</name>
    <dbReference type="NCBI Taxonomy" id="4097"/>
    <lineage>
        <taxon>Eukaryota</taxon>
        <taxon>Viridiplantae</taxon>
        <taxon>Streptophyta</taxon>
        <taxon>Embryophyta</taxon>
        <taxon>Tracheophyta</taxon>
        <taxon>Spermatophyta</taxon>
        <taxon>Magnoliopsida</taxon>
        <taxon>eudicotyledons</taxon>
        <taxon>Gunneridae</taxon>
        <taxon>Pentapetalae</taxon>
        <taxon>asterids</taxon>
        <taxon>lamiids</taxon>
        <taxon>Solanales</taxon>
        <taxon>Solanaceae</taxon>
        <taxon>Nicotianoideae</taxon>
        <taxon>Nicotianeae</taxon>
        <taxon>Nicotiana</taxon>
    </lineage>
</organism>
<dbReference type="GO" id="GO:0005829">
    <property type="term" value="C:cytosol"/>
    <property type="evidence" value="ECO:0000318"/>
    <property type="project" value="GO_Central"/>
</dbReference>
<dbReference type="PANTHER" id="PTHR10693">
    <property type="entry name" value="RAS GTPASE-ACTIVATING PROTEIN-BINDING PROTEIN"/>
    <property type="match status" value="1"/>
</dbReference>
<dbReference type="KEGG" id="nta:107821230"/>
<evidence type="ECO:0000256" key="2">
    <source>
        <dbReference type="ARBA" id="ARBA00022528"/>
    </source>
</evidence>
<feature type="domain" description="NTF2" evidence="12">
    <location>
        <begin position="292"/>
        <end position="406"/>
    </location>
</feature>
<feature type="compositionally biased region" description="Polar residues" evidence="10">
    <location>
        <begin position="734"/>
        <end position="748"/>
    </location>
</feature>
<feature type="domain" description="RRM" evidence="11">
    <location>
        <begin position="594"/>
        <end position="670"/>
    </location>
</feature>
<name>A0A1S4CQ10_TOBAC</name>
<dbReference type="InterPro" id="IPR000504">
    <property type="entry name" value="RRM_dom"/>
</dbReference>
<gene>
    <name evidence="13" type="primary">LOC107821230</name>
</gene>
<accession>A0A1S4CQ10</accession>
<dbReference type="GO" id="GO:0003729">
    <property type="term" value="F:mRNA binding"/>
    <property type="evidence" value="ECO:0000318"/>
    <property type="project" value="GO_Central"/>
</dbReference>
<dbReference type="CDD" id="cd00590">
    <property type="entry name" value="RRM_SF"/>
    <property type="match status" value="1"/>
</dbReference>
<feature type="region of interest" description="Disordered" evidence="10">
    <location>
        <begin position="675"/>
        <end position="748"/>
    </location>
</feature>
<dbReference type="CDD" id="cd00780">
    <property type="entry name" value="NTF2"/>
    <property type="match status" value="1"/>
</dbReference>
<evidence type="ECO:0000256" key="8">
    <source>
        <dbReference type="ARBA" id="ARBA00023274"/>
    </source>
</evidence>
<dbReference type="SMR" id="A0A1S4CQ10"/>
<evidence type="ECO:0000259" key="12">
    <source>
        <dbReference type="PROSITE" id="PS50177"/>
    </source>
</evidence>
<keyword evidence="3" id="KW-0934">Plastid</keyword>
<dbReference type="GO" id="GO:0006397">
    <property type="term" value="P:mRNA processing"/>
    <property type="evidence" value="ECO:0007669"/>
    <property type="project" value="UniProtKB-KW"/>
</dbReference>
<proteinExistence type="predicted"/>
<keyword evidence="4" id="KW-0507">mRNA processing</keyword>
<dbReference type="SUPFAM" id="SSF54928">
    <property type="entry name" value="RNA-binding domain, RBD"/>
    <property type="match status" value="3"/>
</dbReference>
<dbReference type="InterPro" id="IPR018222">
    <property type="entry name" value="Nuclear_transport_factor_2_euk"/>
</dbReference>
<evidence type="ECO:0000256" key="5">
    <source>
        <dbReference type="ARBA" id="ARBA00022737"/>
    </source>
</evidence>
<evidence type="ECO:0000259" key="11">
    <source>
        <dbReference type="PROSITE" id="PS50102"/>
    </source>
</evidence>
<dbReference type="InterPro" id="IPR035979">
    <property type="entry name" value="RBD_domain_sf"/>
</dbReference>
<dbReference type="InterPro" id="IPR048289">
    <property type="entry name" value="RRM2_NsCP33-like"/>
</dbReference>
<keyword evidence="6 9" id="KW-0694">RNA-binding</keyword>
<evidence type="ECO:0000256" key="7">
    <source>
        <dbReference type="ARBA" id="ARBA00022946"/>
    </source>
</evidence>
<comment type="subcellular location">
    <subcellularLocation>
        <location evidence="1">Plastid</location>
        <location evidence="1">Chloroplast</location>
    </subcellularLocation>
</comment>
<dbReference type="Gene3D" id="3.10.450.50">
    <property type="match status" value="1"/>
</dbReference>
<reference evidence="13" key="1">
    <citation type="submission" date="2025-08" db="UniProtKB">
        <authorList>
            <consortium name="RefSeq"/>
        </authorList>
    </citation>
    <scope>IDENTIFICATION</scope>
</reference>
<dbReference type="CDD" id="cd21608">
    <property type="entry name" value="RRM2_NsCP33_like"/>
    <property type="match status" value="1"/>
</dbReference>
<evidence type="ECO:0000256" key="6">
    <source>
        <dbReference type="ARBA" id="ARBA00022884"/>
    </source>
</evidence>
<dbReference type="FunFam" id="3.10.450.50:FF:000003">
    <property type="entry name" value="Nuclear transport factor 2 family protein"/>
    <property type="match status" value="1"/>
</dbReference>
<dbReference type="PaxDb" id="4097-A0A1S4CQ10"/>
<dbReference type="Pfam" id="PF00076">
    <property type="entry name" value="RRM_1"/>
    <property type="match status" value="3"/>
</dbReference>
<dbReference type="InterPro" id="IPR039539">
    <property type="entry name" value="Ras_GTPase_bind_prot"/>
</dbReference>
<feature type="domain" description="RRM" evidence="11">
    <location>
        <begin position="216"/>
        <end position="294"/>
    </location>
</feature>
<keyword evidence="8" id="KW-0687">Ribonucleoprotein</keyword>
<dbReference type="Gene3D" id="3.30.70.330">
    <property type="match status" value="3"/>
</dbReference>
<protein>
    <submittedName>
        <fullName evidence="13">G3BP-like protein</fullName>
    </submittedName>
</protein>
<dbReference type="PROSITE" id="PS50102">
    <property type="entry name" value="RRM"/>
    <property type="match status" value="3"/>
</dbReference>
<dbReference type="InterPro" id="IPR012677">
    <property type="entry name" value="Nucleotide-bd_a/b_plait_sf"/>
</dbReference>
<dbReference type="PANTHER" id="PTHR10693:SF58">
    <property type="entry name" value="OS02G0131700 PROTEIN"/>
    <property type="match status" value="1"/>
</dbReference>
<dbReference type="SUPFAM" id="SSF54427">
    <property type="entry name" value="NTF2-like"/>
    <property type="match status" value="1"/>
</dbReference>
<keyword evidence="5" id="KW-0677">Repeat</keyword>
<evidence type="ECO:0000256" key="4">
    <source>
        <dbReference type="ARBA" id="ARBA00022664"/>
    </source>
</evidence>
<evidence type="ECO:0000256" key="10">
    <source>
        <dbReference type="SAM" id="MobiDB-lite"/>
    </source>
</evidence>
<feature type="compositionally biased region" description="Gly residues" evidence="10">
    <location>
        <begin position="696"/>
        <end position="708"/>
    </location>
</feature>
<dbReference type="AlphaFoldDB" id="A0A1S4CQ10"/>
<dbReference type="GO" id="GO:1990904">
    <property type="term" value="C:ribonucleoprotein complex"/>
    <property type="evidence" value="ECO:0007669"/>
    <property type="project" value="UniProtKB-KW"/>
</dbReference>
<dbReference type="InterPro" id="IPR032710">
    <property type="entry name" value="NTF2-like_dom_sf"/>
</dbReference>
<dbReference type="STRING" id="4097.A0A1S4CQ10"/>
<dbReference type="RefSeq" id="XP_016503141.1">
    <property type="nucleotide sequence ID" value="XM_016647655.1"/>
</dbReference>
<keyword evidence="2" id="KW-0150">Chloroplast</keyword>
<sequence length="748" mass="82780">MAAAAATAVASSFSSTLHSIRSKTWPNYNSDHLLKVPSTRTPNIALISSAATASVHLFGSEVTSVAKKWRVVPRLAAAVAQEEAEAVTVEEEEAEAVAVEEEVVVEEKGGEGSEESSSEGEGVNTKLYFGNLPYLCDSAQLAGIVQDYATPELVEVLYDRETGKSRGFAFVTMSSLEDCKTVIENLDGREYGGRTLRVNFSDKPKPKEPLYPETEHKLFVGNLAWSVTSESLVQAFQEYGTVVGARVLYDGETGRSRGYGFVSYENREQLENALQNLNGVELDGRAMRISLVGTYFVGQYYQMLQTQPDFVHQFYSDASTVLRIDSSTRETASGMLQIHTLVMSLHYTGIEIKTLHSLESWNGGVLVMVSGSVHVKGINRSRKFVQTFFLAPQEKGYFVLNDIFHYVDEEQVLQHPVPYLGQTSLDSKLNVSTTIQEQVPNYMLGGEIQAREFAAPPKIQDNGPVNNYSFPDERLQHVPEAEKILEDNFAAQSNGSLQSTINAVQEHLSSPIEEPVAEPQKHTYASILQVTKGQSAQGGPAQFSFNKPTPPPSEWQHVPEPPALSSVPLTNAIERSITEATEEASAVEDEVEVKSVYVKNVPTTMAAYEIEEEFKKFGKLKPDAVAIRTRKDIDVCYAFVEFEDVTGVQNAIEASTVQIGGHQLYIEGRRPNRNNLIRGRGRGRGRVSYSMDGRGRYGSRGFGRAGQDGGDRDYGRSRGNGYYRQAPRQERAYTGNQQSLRNEQYSWE</sequence>
<evidence type="ECO:0000313" key="13">
    <source>
        <dbReference type="RefSeq" id="XP_016503141.1"/>
    </source>
</evidence>
<dbReference type="OrthoDB" id="339151at2759"/>